<dbReference type="PANTHER" id="PTHR21445">
    <property type="entry name" value="ENDONUCLEASE IV ENDODEOXYRIBONUCLEASE IV"/>
    <property type="match status" value="1"/>
</dbReference>
<keyword evidence="1" id="KW-0540">Nuclease</keyword>
<reference evidence="2" key="1">
    <citation type="journal article" date="2019" name="Int. J. Syst. Evol. Microbiol.">
        <title>The Global Catalogue of Microorganisms (GCM) 10K type strain sequencing project: providing services to taxonomists for standard genome sequencing and annotation.</title>
        <authorList>
            <consortium name="The Broad Institute Genomics Platform"/>
            <consortium name="The Broad Institute Genome Sequencing Center for Infectious Disease"/>
            <person name="Wu L."/>
            <person name="Ma J."/>
        </authorList>
    </citation>
    <scope>NUCLEOTIDE SEQUENCE [LARGE SCALE GENOMIC DNA]</scope>
    <source>
        <strain evidence="2">CCUG 63369</strain>
    </source>
</reference>
<dbReference type="PROSITE" id="PS51432">
    <property type="entry name" value="AP_NUCLEASE_F2_4"/>
    <property type="match status" value="1"/>
</dbReference>
<keyword evidence="2" id="KW-1185">Reference proteome</keyword>
<dbReference type="GO" id="GO:0004519">
    <property type="term" value="F:endonuclease activity"/>
    <property type="evidence" value="ECO:0007669"/>
    <property type="project" value="UniProtKB-KW"/>
</dbReference>
<keyword evidence="1" id="KW-0378">Hydrolase</keyword>
<comment type="caution">
    <text evidence="1">The sequence shown here is derived from an EMBL/GenBank/DDBJ whole genome shotgun (WGS) entry which is preliminary data.</text>
</comment>
<dbReference type="EMBL" id="JBHTHR010001527">
    <property type="protein sequence ID" value="MFD0804292.1"/>
    <property type="molecule type" value="Genomic_DNA"/>
</dbReference>
<feature type="non-terminal residue" evidence="1">
    <location>
        <position position="105"/>
    </location>
</feature>
<dbReference type="InterPro" id="IPR036237">
    <property type="entry name" value="Xyl_isomerase-like_sf"/>
</dbReference>
<dbReference type="InterPro" id="IPR001719">
    <property type="entry name" value="AP_endonuc_2"/>
</dbReference>
<organism evidence="1 2">
    <name type="scientific">Streptomonospora algeriensis</name>
    <dbReference type="NCBI Taxonomy" id="995084"/>
    <lineage>
        <taxon>Bacteria</taxon>
        <taxon>Bacillati</taxon>
        <taxon>Actinomycetota</taxon>
        <taxon>Actinomycetes</taxon>
        <taxon>Streptosporangiales</taxon>
        <taxon>Nocardiopsidaceae</taxon>
        <taxon>Streptomonospora</taxon>
    </lineage>
</organism>
<name>A0ABW3BLK7_9ACTN</name>
<keyword evidence="1" id="KW-0255">Endonuclease</keyword>
<evidence type="ECO:0000313" key="2">
    <source>
        <dbReference type="Proteomes" id="UP001596956"/>
    </source>
</evidence>
<dbReference type="PANTHER" id="PTHR21445:SF0">
    <property type="entry name" value="APURINIC-APYRIMIDINIC ENDONUCLEASE"/>
    <property type="match status" value="1"/>
</dbReference>
<dbReference type="PROSITE" id="PS00729">
    <property type="entry name" value="AP_NUCLEASE_F2_1"/>
    <property type="match status" value="1"/>
</dbReference>
<accession>A0ABW3BLK7</accession>
<dbReference type="InterPro" id="IPR018246">
    <property type="entry name" value="AP_endonuc_F2_Zn_BS"/>
</dbReference>
<dbReference type="Proteomes" id="UP001596956">
    <property type="component" value="Unassembled WGS sequence"/>
</dbReference>
<gene>
    <name evidence="1" type="ORF">ACFQZU_23655</name>
</gene>
<evidence type="ECO:0000313" key="1">
    <source>
        <dbReference type="EMBL" id="MFD0804292.1"/>
    </source>
</evidence>
<dbReference type="SUPFAM" id="SSF51658">
    <property type="entry name" value="Xylose isomerase-like"/>
    <property type="match status" value="1"/>
</dbReference>
<proteinExistence type="predicted"/>
<dbReference type="Gene3D" id="3.20.20.150">
    <property type="entry name" value="Divalent-metal-dependent TIM barrel enzymes"/>
    <property type="match status" value="1"/>
</dbReference>
<sequence length="105" mass="10831">MSHLAASPIGAHVPVAGGLATRGLAYAADISAEAVQVFVSNPRGWATTPGHPEEDAALRERTDLPVFVHANYLINLGSPDDAIARRSAASLEHALRRGAGIGARG</sequence>
<protein>
    <submittedName>
        <fullName evidence="1">Endonuclease IV</fullName>
    </submittedName>
</protein>